<gene>
    <name evidence="2" type="ORF">HMPREF9370_0094</name>
</gene>
<dbReference type="HOGENOM" id="CLU_179999_0_0_4"/>
<evidence type="ECO:0000256" key="1">
    <source>
        <dbReference type="SAM" id="MobiDB-lite"/>
    </source>
</evidence>
<feature type="region of interest" description="Disordered" evidence="1">
    <location>
        <begin position="34"/>
        <end position="55"/>
    </location>
</feature>
<evidence type="ECO:0000313" key="3">
    <source>
        <dbReference type="Proteomes" id="UP000005336"/>
    </source>
</evidence>
<keyword evidence="3" id="KW-1185">Reference proteome</keyword>
<sequence length="101" mass="11890">MLYGIHSTTKRSFTMSLFKKDDVDLSKIKPQPYESFEEAERRREEEATEVHEPLTERQKEIVREQSGINPITQTVSDAMKEVNNVPEIDRKFEGFIEEDKK</sequence>
<dbReference type="PATRIC" id="fig|1030841.3.peg.103"/>
<accession>G4CLY5</accession>
<protein>
    <submittedName>
        <fullName evidence="2">Cytochrome c oxidase</fullName>
    </submittedName>
</protein>
<feature type="compositionally biased region" description="Basic and acidic residues" evidence="1">
    <location>
        <begin position="38"/>
        <end position="55"/>
    </location>
</feature>
<dbReference type="STRING" id="1030841.HMPREF9370_0094"/>
<proteinExistence type="predicted"/>
<organism evidence="2 3">
    <name type="scientific">Neisseria wadsworthii 9715</name>
    <dbReference type="NCBI Taxonomy" id="1030841"/>
    <lineage>
        <taxon>Bacteria</taxon>
        <taxon>Pseudomonadati</taxon>
        <taxon>Pseudomonadota</taxon>
        <taxon>Betaproteobacteria</taxon>
        <taxon>Neisseriales</taxon>
        <taxon>Neisseriaceae</taxon>
        <taxon>Neisseria</taxon>
    </lineage>
</organism>
<dbReference type="AlphaFoldDB" id="G4CLY5"/>
<reference evidence="2 3" key="1">
    <citation type="submission" date="2011-06" db="EMBL/GenBank/DDBJ databases">
        <authorList>
            <person name="Muzny D."/>
            <person name="Qin X."/>
            <person name="Deng J."/>
            <person name="Jiang H."/>
            <person name="Liu Y."/>
            <person name="Qu J."/>
            <person name="Song X.-Z."/>
            <person name="Zhang L."/>
            <person name="Thornton R."/>
            <person name="Coyle M."/>
            <person name="Francisco L."/>
            <person name="Jackson L."/>
            <person name="Javaid M."/>
            <person name="Korchina V."/>
            <person name="Kovar C."/>
            <person name="Mata R."/>
            <person name="Mathew T."/>
            <person name="Ngo R."/>
            <person name="Nguyen L."/>
            <person name="Nguyen N."/>
            <person name="Okwuonu G."/>
            <person name="Ongeri F."/>
            <person name="Pham C."/>
            <person name="Simmons D."/>
            <person name="Wilczek-Boney K."/>
            <person name="Hale W."/>
            <person name="Jakkamsetti A."/>
            <person name="Pham P."/>
            <person name="Ruth R."/>
            <person name="San Lucas F."/>
            <person name="Warren J."/>
            <person name="Zhang J."/>
            <person name="Zhao Z."/>
            <person name="Zhou C."/>
            <person name="Zhu D."/>
            <person name="Lee S."/>
            <person name="Bess C."/>
            <person name="Blankenburg K."/>
            <person name="Forbes L."/>
            <person name="Fu Q."/>
            <person name="Gubbala S."/>
            <person name="Hirani K."/>
            <person name="Jayaseelan J.C."/>
            <person name="Lara F."/>
            <person name="Munidasa M."/>
            <person name="Palculict T."/>
            <person name="Patil S."/>
            <person name="Pu L.-L."/>
            <person name="Saada N."/>
            <person name="Tang L."/>
            <person name="Weissenberger G."/>
            <person name="Zhu Y."/>
            <person name="Hemphill L."/>
            <person name="Shang Y."/>
            <person name="Youmans B."/>
            <person name="Ayvaz T."/>
            <person name="Ross M."/>
            <person name="Santibanez J."/>
            <person name="Aqrawi P."/>
            <person name="Gross S."/>
            <person name="Joshi V."/>
            <person name="Fowler G."/>
            <person name="Nazareth L."/>
            <person name="Reid J."/>
            <person name="Worley K."/>
            <person name="Petrosino J."/>
            <person name="Highlander S."/>
            <person name="Gibbs R."/>
        </authorList>
    </citation>
    <scope>NUCLEOTIDE SEQUENCE [LARGE SCALE GENOMIC DNA]</scope>
    <source>
        <strain evidence="2 3">9715</strain>
    </source>
</reference>
<comment type="caution">
    <text evidence="2">The sequence shown here is derived from an EMBL/GenBank/DDBJ whole genome shotgun (WGS) entry which is preliminary data.</text>
</comment>
<dbReference type="EMBL" id="AGAZ01000002">
    <property type="protein sequence ID" value="EGZ51343.1"/>
    <property type="molecule type" value="Genomic_DNA"/>
</dbReference>
<evidence type="ECO:0000313" key="2">
    <source>
        <dbReference type="EMBL" id="EGZ51343.1"/>
    </source>
</evidence>
<dbReference type="Proteomes" id="UP000005336">
    <property type="component" value="Unassembled WGS sequence"/>
</dbReference>
<name>G4CLY5_9NEIS</name>